<comment type="catalytic activity">
    <reaction evidence="2 18 19">
        <text>(6R)-NADPHX = (6S)-NADPHX</text>
        <dbReference type="Rhea" id="RHEA:32227"/>
        <dbReference type="ChEBI" id="CHEBI:64076"/>
        <dbReference type="ChEBI" id="CHEBI:64077"/>
        <dbReference type="EC" id="5.1.99.6"/>
    </reaction>
</comment>
<evidence type="ECO:0000256" key="9">
    <source>
        <dbReference type="ARBA" id="ARBA00022958"/>
    </source>
</evidence>
<comment type="caution">
    <text evidence="22">The sequence shown here is derived from an EMBL/GenBank/DDBJ whole genome shotgun (WGS) entry which is preliminary data.</text>
</comment>
<dbReference type="SUPFAM" id="SSF64153">
    <property type="entry name" value="YjeF N-terminal domain-like"/>
    <property type="match status" value="1"/>
</dbReference>
<keyword evidence="13" id="KW-0511">Multifunctional enzyme</keyword>
<evidence type="ECO:0000256" key="1">
    <source>
        <dbReference type="ARBA" id="ARBA00000013"/>
    </source>
</evidence>
<evidence type="ECO:0000256" key="10">
    <source>
        <dbReference type="ARBA" id="ARBA00023027"/>
    </source>
</evidence>
<dbReference type="Proteomes" id="UP000094936">
    <property type="component" value="Unassembled WGS sequence"/>
</dbReference>
<dbReference type="InterPro" id="IPR004443">
    <property type="entry name" value="YjeF_N_dom"/>
</dbReference>
<reference evidence="22 23" key="1">
    <citation type="submission" date="2016-05" db="EMBL/GenBank/DDBJ databases">
        <title>Genomic Taxonomy of the Vibrionaceae.</title>
        <authorList>
            <person name="Gomez-Gil B."/>
            <person name="Enciso-Ibarra J."/>
        </authorList>
    </citation>
    <scope>NUCLEOTIDE SEQUENCE [LARGE SCALE GENOMIC DNA]</scope>
    <source>
        <strain evidence="22 23">CAIM 1920</strain>
    </source>
</reference>
<dbReference type="GO" id="GO:0052855">
    <property type="term" value="F:ADP-dependent NAD(P)H-hydrate dehydratase activity"/>
    <property type="evidence" value="ECO:0007669"/>
    <property type="project" value="UniProtKB-UniRule"/>
</dbReference>
<dbReference type="NCBIfam" id="TIGR00196">
    <property type="entry name" value="yjeF_cterm"/>
    <property type="match status" value="1"/>
</dbReference>
<dbReference type="STRING" id="1080227.A8L45_18125"/>
<keyword evidence="10 17" id="KW-0520">NAD</keyword>
<dbReference type="EC" id="5.1.99.6" evidence="19"/>
<dbReference type="GO" id="GO:0046872">
    <property type="term" value="F:metal ion binding"/>
    <property type="evidence" value="ECO:0007669"/>
    <property type="project" value="UniProtKB-UniRule"/>
</dbReference>
<keyword evidence="8 17" id="KW-0521">NADP</keyword>
<evidence type="ECO:0000256" key="18">
    <source>
        <dbReference type="HAMAP-Rule" id="MF_01966"/>
    </source>
</evidence>
<evidence type="ECO:0000256" key="4">
    <source>
        <dbReference type="ARBA" id="ARBA00009524"/>
    </source>
</evidence>
<evidence type="ECO:0000259" key="21">
    <source>
        <dbReference type="PROSITE" id="PS51385"/>
    </source>
</evidence>
<comment type="similarity">
    <text evidence="4 19">In the C-terminal section; belongs to the NnrD/CARKD family.</text>
</comment>
<dbReference type="InterPro" id="IPR017953">
    <property type="entry name" value="Carbohydrate_kinase_pred_CS"/>
</dbReference>
<dbReference type="InterPro" id="IPR030677">
    <property type="entry name" value="Nnr"/>
</dbReference>
<dbReference type="Gene3D" id="3.40.50.10260">
    <property type="entry name" value="YjeF N-terminal domain"/>
    <property type="match status" value="1"/>
</dbReference>
<evidence type="ECO:0000256" key="8">
    <source>
        <dbReference type="ARBA" id="ARBA00022857"/>
    </source>
</evidence>
<comment type="similarity">
    <text evidence="18">Belongs to the NnrE/AIBP family.</text>
</comment>
<dbReference type="GO" id="GO:0110051">
    <property type="term" value="P:metabolite repair"/>
    <property type="evidence" value="ECO:0007669"/>
    <property type="project" value="TreeGrafter"/>
</dbReference>
<keyword evidence="6 17" id="KW-0547">Nucleotide-binding</keyword>
<dbReference type="EC" id="4.2.1.136" evidence="19"/>
<dbReference type="GO" id="GO:0046496">
    <property type="term" value="P:nicotinamide nucleotide metabolic process"/>
    <property type="evidence" value="ECO:0007669"/>
    <property type="project" value="UniProtKB-UniRule"/>
</dbReference>
<feature type="domain" description="YjeF N-terminal" evidence="21">
    <location>
        <begin position="15"/>
        <end position="215"/>
    </location>
</feature>
<evidence type="ECO:0000256" key="16">
    <source>
        <dbReference type="ARBA" id="ARBA00049209"/>
    </source>
</evidence>
<evidence type="ECO:0000259" key="20">
    <source>
        <dbReference type="PROSITE" id="PS51383"/>
    </source>
</evidence>
<comment type="subunit">
    <text evidence="17">Homotetramer.</text>
</comment>
<evidence type="ECO:0000256" key="6">
    <source>
        <dbReference type="ARBA" id="ARBA00022741"/>
    </source>
</evidence>
<dbReference type="CDD" id="cd01171">
    <property type="entry name" value="YXKO-related"/>
    <property type="match status" value="1"/>
</dbReference>
<evidence type="ECO:0000256" key="13">
    <source>
        <dbReference type="ARBA" id="ARBA00023268"/>
    </source>
</evidence>
<dbReference type="InterPro" id="IPR000631">
    <property type="entry name" value="CARKD"/>
</dbReference>
<evidence type="ECO:0000256" key="3">
    <source>
        <dbReference type="ARBA" id="ARBA00006001"/>
    </source>
</evidence>
<evidence type="ECO:0000256" key="7">
    <source>
        <dbReference type="ARBA" id="ARBA00022840"/>
    </source>
</evidence>
<dbReference type="Pfam" id="PF01256">
    <property type="entry name" value="Carb_kinase"/>
    <property type="match status" value="1"/>
</dbReference>
<dbReference type="AlphaFoldDB" id="A0A1C3ED99"/>
<keyword evidence="5 18" id="KW-0479">Metal-binding</keyword>
<dbReference type="PANTHER" id="PTHR12592">
    <property type="entry name" value="ATP-DEPENDENT (S)-NAD(P)H-HYDRATE DEHYDRATASE FAMILY MEMBER"/>
    <property type="match status" value="1"/>
</dbReference>
<dbReference type="PROSITE" id="PS51383">
    <property type="entry name" value="YJEF_C_3"/>
    <property type="match status" value="1"/>
</dbReference>
<organism evidence="22 23">
    <name type="scientific">Veronia pacifica</name>
    <dbReference type="NCBI Taxonomy" id="1080227"/>
    <lineage>
        <taxon>Bacteria</taxon>
        <taxon>Pseudomonadati</taxon>
        <taxon>Pseudomonadota</taxon>
        <taxon>Gammaproteobacteria</taxon>
        <taxon>Vibrionales</taxon>
        <taxon>Vibrionaceae</taxon>
        <taxon>Veronia</taxon>
    </lineage>
</organism>
<evidence type="ECO:0000256" key="19">
    <source>
        <dbReference type="PIRNR" id="PIRNR017184"/>
    </source>
</evidence>
<feature type="domain" description="YjeF C-terminal" evidence="20">
    <location>
        <begin position="225"/>
        <end position="493"/>
    </location>
</feature>
<dbReference type="HAMAP" id="MF_01966">
    <property type="entry name" value="NADHX_epimerase"/>
    <property type="match status" value="1"/>
</dbReference>
<comment type="cofactor">
    <cofactor evidence="18 19">
        <name>K(+)</name>
        <dbReference type="ChEBI" id="CHEBI:29103"/>
    </cofactor>
    <text evidence="18 19">Binds 1 potassium ion per subunit.</text>
</comment>
<feature type="binding site" evidence="18">
    <location>
        <position position="158"/>
    </location>
    <ligand>
        <name>(6S)-NADPHX</name>
        <dbReference type="ChEBI" id="CHEBI:64076"/>
    </ligand>
</feature>
<evidence type="ECO:0000256" key="15">
    <source>
        <dbReference type="ARBA" id="ARBA00048238"/>
    </source>
</evidence>
<dbReference type="EMBL" id="LYBM01000040">
    <property type="protein sequence ID" value="ODA31174.1"/>
    <property type="molecule type" value="Genomic_DNA"/>
</dbReference>
<dbReference type="PROSITE" id="PS01050">
    <property type="entry name" value="YJEF_C_2"/>
    <property type="match status" value="1"/>
</dbReference>
<comment type="catalytic activity">
    <reaction evidence="16 17 19">
        <text>(6S)-NADPHX + ADP = AMP + phosphate + NADPH + H(+)</text>
        <dbReference type="Rhea" id="RHEA:32235"/>
        <dbReference type="ChEBI" id="CHEBI:15378"/>
        <dbReference type="ChEBI" id="CHEBI:43474"/>
        <dbReference type="ChEBI" id="CHEBI:57783"/>
        <dbReference type="ChEBI" id="CHEBI:64076"/>
        <dbReference type="ChEBI" id="CHEBI:456215"/>
        <dbReference type="ChEBI" id="CHEBI:456216"/>
        <dbReference type="EC" id="4.2.1.136"/>
    </reaction>
</comment>
<evidence type="ECO:0000256" key="14">
    <source>
        <dbReference type="ARBA" id="ARBA00025153"/>
    </source>
</evidence>
<keyword evidence="9 18" id="KW-0630">Potassium</keyword>
<keyword evidence="11 18" id="KW-0413">Isomerase</keyword>
<feature type="binding site" evidence="17">
    <location>
        <position position="324"/>
    </location>
    <ligand>
        <name>(6S)-NADPHX</name>
        <dbReference type="ChEBI" id="CHEBI:64076"/>
    </ligand>
</feature>
<dbReference type="HAMAP" id="MF_01965">
    <property type="entry name" value="NADHX_dehydratase"/>
    <property type="match status" value="1"/>
</dbReference>
<proteinExistence type="inferred from homology"/>
<evidence type="ECO:0000313" key="22">
    <source>
        <dbReference type="EMBL" id="ODA31174.1"/>
    </source>
</evidence>
<dbReference type="PROSITE" id="PS51385">
    <property type="entry name" value="YJEF_N"/>
    <property type="match status" value="1"/>
</dbReference>
<name>A0A1C3ED99_9GAMM</name>
<feature type="binding site" evidence="18">
    <location>
        <position position="140"/>
    </location>
    <ligand>
        <name>(6S)-NADPHX</name>
        <dbReference type="ChEBI" id="CHEBI:64076"/>
    </ligand>
</feature>
<keyword evidence="23" id="KW-1185">Reference proteome</keyword>
<feature type="binding site" evidence="17">
    <location>
        <position position="370"/>
    </location>
    <ligand>
        <name>(6S)-NADPHX</name>
        <dbReference type="ChEBI" id="CHEBI:64076"/>
    </ligand>
</feature>
<accession>A0A1C3ED99</accession>
<feature type="binding site" evidence="17">
    <location>
        <position position="260"/>
    </location>
    <ligand>
        <name>(6S)-NADPHX</name>
        <dbReference type="ChEBI" id="CHEBI:64076"/>
    </ligand>
</feature>
<sequence>MSQSLPYLLYTADQVRCGEQQIATENQIDLYDLMESAGKETFDILRRDWADAEKIAIFCGSGNNAGDGYVVARLALEAGLQVNLVAIGETDRLSGDAQQAYAQFIAAGGRTEDRADLKECDVIVDALLGTGSNRPLVDNYLDAVKTINVSELPVLSIDLPSGLNADTGKPLNEAIVATSTVSFIALKQGMFTGDAKHYVGKLYFAGLGVSECFQKRFPSSVMRIAPGSGYLHYPARNASAHKGACGRVLCLGGQHGMGGAIILAGQAAIRSGAGLVALCTVQDNTQPALIRQPELMVWPWSENDSIDALRKSFDWATVLAIGPGLGRSRWARALFREAQTSNLPMVVDADALNLLSEQVSYRENWVLTPHPGEAAQLLNKTVSEVEQDRFSSVKELQSLFGGVVVLKGAGTIVYDGRQMCLIDAGNPGMATAGMGDVLTGVIAAFIAQSMPLFDATCMAAYLHSRSADCAAVKGERGLVASDLMPYLRQDLFE</sequence>
<comment type="similarity">
    <text evidence="3 19">In the N-terminal section; belongs to the NnrE/AIBP family.</text>
</comment>
<dbReference type="SUPFAM" id="SSF53613">
    <property type="entry name" value="Ribokinase-like"/>
    <property type="match status" value="1"/>
</dbReference>
<comment type="function">
    <text evidence="17">Catalyzes the dehydration of the S-form of NAD(P)HX at the expense of ADP, which is converted to AMP. Together with NAD(P)HX epimerase, which catalyzes the epimerization of the S- and R-forms, the enzyme allows the repair of both epimers of NAD(P)HX, a damaged form of NAD(P)H that is a result of enzymatic or heat-dependent hydration.</text>
</comment>
<comment type="catalytic activity">
    <reaction evidence="15 17 19">
        <text>(6S)-NADHX + ADP = AMP + phosphate + NADH + H(+)</text>
        <dbReference type="Rhea" id="RHEA:32223"/>
        <dbReference type="ChEBI" id="CHEBI:15378"/>
        <dbReference type="ChEBI" id="CHEBI:43474"/>
        <dbReference type="ChEBI" id="CHEBI:57945"/>
        <dbReference type="ChEBI" id="CHEBI:64074"/>
        <dbReference type="ChEBI" id="CHEBI:456215"/>
        <dbReference type="ChEBI" id="CHEBI:456216"/>
        <dbReference type="EC" id="4.2.1.136"/>
    </reaction>
</comment>
<evidence type="ECO:0000256" key="12">
    <source>
        <dbReference type="ARBA" id="ARBA00023239"/>
    </source>
</evidence>
<evidence type="ECO:0000313" key="23">
    <source>
        <dbReference type="Proteomes" id="UP000094936"/>
    </source>
</evidence>
<feature type="binding site" evidence="17">
    <location>
        <begin position="407"/>
        <end position="411"/>
    </location>
    <ligand>
        <name>AMP</name>
        <dbReference type="ChEBI" id="CHEBI:456215"/>
    </ligand>
</feature>
<dbReference type="Pfam" id="PF03853">
    <property type="entry name" value="YjeF_N"/>
    <property type="match status" value="1"/>
</dbReference>
<dbReference type="PANTHER" id="PTHR12592:SF0">
    <property type="entry name" value="ATP-DEPENDENT (S)-NAD(P)H-HYDRATE DEHYDRATASE"/>
    <property type="match status" value="1"/>
</dbReference>
<comment type="catalytic activity">
    <reaction evidence="1 18 19">
        <text>(6R)-NADHX = (6S)-NADHX</text>
        <dbReference type="Rhea" id="RHEA:32215"/>
        <dbReference type="ChEBI" id="CHEBI:64074"/>
        <dbReference type="ChEBI" id="CHEBI:64075"/>
        <dbReference type="EC" id="5.1.99.6"/>
    </reaction>
</comment>
<feature type="binding site" evidence="18">
    <location>
        <position position="161"/>
    </location>
    <ligand>
        <name>K(+)</name>
        <dbReference type="ChEBI" id="CHEBI:29103"/>
    </ligand>
</feature>
<feature type="binding site" evidence="18">
    <location>
        <position position="125"/>
    </location>
    <ligand>
        <name>K(+)</name>
        <dbReference type="ChEBI" id="CHEBI:29103"/>
    </ligand>
</feature>
<dbReference type="InterPro" id="IPR029056">
    <property type="entry name" value="Ribokinase-like"/>
</dbReference>
<comment type="caution">
    <text evidence="18">Lacks conserved residue(s) required for the propagation of feature annotation.</text>
</comment>
<dbReference type="GO" id="GO:0052856">
    <property type="term" value="F:NAD(P)HX epimerase activity"/>
    <property type="evidence" value="ECO:0007669"/>
    <property type="project" value="UniProtKB-UniRule"/>
</dbReference>
<comment type="cofactor">
    <cofactor evidence="17">
        <name>Mg(2+)</name>
        <dbReference type="ChEBI" id="CHEBI:18420"/>
    </cofactor>
</comment>
<gene>
    <name evidence="18" type="primary">nnrE</name>
    <name evidence="17" type="synonym">nnrD</name>
    <name evidence="22" type="ORF">A8L45_18125</name>
</gene>
<evidence type="ECO:0000256" key="17">
    <source>
        <dbReference type="HAMAP-Rule" id="MF_01965"/>
    </source>
</evidence>
<protein>
    <recommendedName>
        <fullName evidence="19">Bifunctional NAD(P)H-hydrate repair enzyme</fullName>
    </recommendedName>
    <alternativeName>
        <fullName evidence="19">Nicotinamide nucleotide repair protein</fullName>
    </alternativeName>
    <domain>
        <recommendedName>
            <fullName evidence="19">ADP-dependent (S)-NAD(P)H-hydrate dehydratase</fullName>
            <ecNumber evidence="19">4.2.1.136</ecNumber>
        </recommendedName>
        <alternativeName>
            <fullName evidence="19">ADP-dependent NAD(P)HX dehydratase</fullName>
        </alternativeName>
    </domain>
    <domain>
        <recommendedName>
            <fullName evidence="19">NAD(P)H-hydrate epimerase</fullName>
            <ecNumber evidence="19">5.1.99.6</ecNumber>
        </recommendedName>
    </domain>
</protein>
<evidence type="ECO:0000256" key="5">
    <source>
        <dbReference type="ARBA" id="ARBA00022723"/>
    </source>
</evidence>
<comment type="function">
    <text evidence="14 19">Bifunctional enzyme that catalyzes the epimerization of the S- and R-forms of NAD(P)HX and the dehydration of the S-form of NAD(P)HX at the expense of ADP, which is converted to AMP. This allows the repair of both epimers of NAD(P)HX, a damaged form of NAD(P)H that is a result of enzymatic or heat-dependent hydration.</text>
</comment>
<feature type="binding site" evidence="17">
    <location>
        <position position="435"/>
    </location>
    <ligand>
        <name>AMP</name>
        <dbReference type="ChEBI" id="CHEBI:456215"/>
    </ligand>
</feature>
<keyword evidence="12 17" id="KW-0456">Lyase</keyword>
<comment type="similarity">
    <text evidence="17">Belongs to the NnrD/CARKD family.</text>
</comment>
<dbReference type="GO" id="GO:0005524">
    <property type="term" value="F:ATP binding"/>
    <property type="evidence" value="ECO:0007669"/>
    <property type="project" value="UniProtKB-UniRule"/>
</dbReference>
<dbReference type="NCBIfam" id="TIGR00197">
    <property type="entry name" value="yjeF_nterm"/>
    <property type="match status" value="1"/>
</dbReference>
<feature type="binding site" evidence="18">
    <location>
        <position position="64"/>
    </location>
    <ligand>
        <name>K(+)</name>
        <dbReference type="ChEBI" id="CHEBI:29103"/>
    </ligand>
</feature>
<feature type="binding site" evidence="17">
    <location>
        <position position="436"/>
    </location>
    <ligand>
        <name>(6S)-NADPHX</name>
        <dbReference type="ChEBI" id="CHEBI:64076"/>
    </ligand>
</feature>
<evidence type="ECO:0000256" key="2">
    <source>
        <dbReference type="ARBA" id="ARBA00000909"/>
    </source>
</evidence>
<keyword evidence="7 17" id="KW-0067">ATP-binding</keyword>
<evidence type="ECO:0000256" key="11">
    <source>
        <dbReference type="ARBA" id="ARBA00023235"/>
    </source>
</evidence>
<feature type="binding site" evidence="18">
    <location>
        <begin position="129"/>
        <end position="135"/>
    </location>
    <ligand>
        <name>(6S)-NADPHX</name>
        <dbReference type="ChEBI" id="CHEBI:64076"/>
    </ligand>
</feature>
<dbReference type="PIRSF" id="PIRSF017184">
    <property type="entry name" value="Nnr"/>
    <property type="match status" value="1"/>
</dbReference>
<dbReference type="InterPro" id="IPR036652">
    <property type="entry name" value="YjeF_N_dom_sf"/>
</dbReference>
<dbReference type="Gene3D" id="3.40.1190.20">
    <property type="match status" value="1"/>
</dbReference>
<comment type="function">
    <text evidence="18">Catalyzes the epimerization of the S- and R-forms of NAD(P)HX, a damaged form of NAD(P)H that is a result of enzymatic or heat-dependent hydration. This is a prerequisite for the S-specific NAD(P)H-hydrate dehydratase to allow the repair of both epimers of NAD(P)HX.</text>
</comment>
<dbReference type="OrthoDB" id="9806925at2"/>